<organism evidence="1 2">
    <name type="scientific">Kitasatospora viridis</name>
    <dbReference type="NCBI Taxonomy" id="281105"/>
    <lineage>
        <taxon>Bacteria</taxon>
        <taxon>Bacillati</taxon>
        <taxon>Actinomycetota</taxon>
        <taxon>Actinomycetes</taxon>
        <taxon>Kitasatosporales</taxon>
        <taxon>Streptomycetaceae</taxon>
        <taxon>Kitasatospora</taxon>
    </lineage>
</organism>
<dbReference type="OrthoDB" id="3698952at2"/>
<name>A0A561S9K9_9ACTN</name>
<accession>A0A561S9K9</accession>
<dbReference type="RefSeq" id="WP_145911734.1">
    <property type="nucleotide sequence ID" value="NZ_BAAAMZ010000023.1"/>
</dbReference>
<sequence>MTEIFDLRAGLLRVRQDRATAWQFIADFAAHWRQPIAPGDGFDPAELDAAERRLGLRLPDPLREAYLRFGRRTDLTSNHDELLGPDELYVTDGALVYRAENQGAASWGIALAELDRDDPGTVIRPDLADKSQERWEPWEQSLTEACVELVMSESVLVDDGLTDYLEVDGTGEPLDGLFQRLPGFGRDLRWFAGDGVLIRELDGFCLQARARTPQALDALRETVPGDWLNG</sequence>
<evidence type="ECO:0000313" key="1">
    <source>
        <dbReference type="EMBL" id="TWF71527.1"/>
    </source>
</evidence>
<dbReference type="EMBL" id="VIWT01000009">
    <property type="protein sequence ID" value="TWF71527.1"/>
    <property type="molecule type" value="Genomic_DNA"/>
</dbReference>
<dbReference type="AlphaFoldDB" id="A0A561S9K9"/>
<evidence type="ECO:0000313" key="2">
    <source>
        <dbReference type="Proteomes" id="UP000317940"/>
    </source>
</evidence>
<reference evidence="1 2" key="1">
    <citation type="submission" date="2019-06" db="EMBL/GenBank/DDBJ databases">
        <title>Sequencing the genomes of 1000 actinobacteria strains.</title>
        <authorList>
            <person name="Klenk H.-P."/>
        </authorList>
    </citation>
    <scope>NUCLEOTIDE SEQUENCE [LARGE SCALE GENOMIC DNA]</scope>
    <source>
        <strain evidence="1 2">DSM 44826</strain>
    </source>
</reference>
<dbReference type="Proteomes" id="UP000317940">
    <property type="component" value="Unassembled WGS sequence"/>
</dbReference>
<protein>
    <recommendedName>
        <fullName evidence="3">SMI1/KNR4 family protein SUKH-1</fullName>
    </recommendedName>
</protein>
<gene>
    <name evidence="1" type="ORF">FHX73_19157</name>
</gene>
<evidence type="ECO:0008006" key="3">
    <source>
        <dbReference type="Google" id="ProtNLM"/>
    </source>
</evidence>
<proteinExistence type="predicted"/>
<comment type="caution">
    <text evidence="1">The sequence shown here is derived from an EMBL/GenBank/DDBJ whole genome shotgun (WGS) entry which is preliminary data.</text>
</comment>
<keyword evidence="2" id="KW-1185">Reference proteome</keyword>